<feature type="transmembrane region" description="Helical" evidence="14">
    <location>
        <begin position="204"/>
        <end position="224"/>
    </location>
</feature>
<dbReference type="STRING" id="3076.A0A2P6TM06"/>
<dbReference type="InterPro" id="IPR014782">
    <property type="entry name" value="Peptidase_M1_dom"/>
</dbReference>
<dbReference type="GO" id="GO:0008270">
    <property type="term" value="F:zinc ion binding"/>
    <property type="evidence" value="ECO:0007669"/>
    <property type="project" value="InterPro"/>
</dbReference>
<accession>A0A2P6TM06</accession>
<feature type="transmembrane region" description="Helical" evidence="14">
    <location>
        <begin position="38"/>
        <end position="60"/>
    </location>
</feature>
<protein>
    <submittedName>
        <fullName evidence="18">Puromycin-sensitive aminopeptidase</fullName>
    </submittedName>
</protein>
<feature type="transmembrane region" description="Helical" evidence="14">
    <location>
        <begin position="164"/>
        <end position="183"/>
    </location>
</feature>
<comment type="similarity">
    <text evidence="3">Belongs to the peptidase M1 family.</text>
</comment>
<evidence type="ECO:0000256" key="8">
    <source>
        <dbReference type="ARBA" id="ARBA00022833"/>
    </source>
</evidence>
<keyword evidence="18" id="KW-0031">Aminopeptidase</keyword>
<feature type="domain" description="Aminopeptidase N-like N-terminal" evidence="17">
    <location>
        <begin position="666"/>
        <end position="736"/>
    </location>
</feature>
<feature type="compositionally biased region" description="Low complexity" evidence="13">
    <location>
        <begin position="436"/>
        <end position="456"/>
    </location>
</feature>
<reference evidence="18 19" key="1">
    <citation type="journal article" date="2018" name="Plant J.">
        <title>Genome sequences of Chlorella sorokiniana UTEX 1602 and Micractinium conductrix SAG 241.80: implications to maltose excretion by a green alga.</title>
        <authorList>
            <person name="Arriola M.B."/>
            <person name="Velmurugan N."/>
            <person name="Zhang Y."/>
            <person name="Plunkett M.H."/>
            <person name="Hondzo H."/>
            <person name="Barney B.M."/>
        </authorList>
    </citation>
    <scope>NUCLEOTIDE SEQUENCE [LARGE SCALE GENOMIC DNA]</scope>
    <source>
        <strain evidence="19">UTEX 1602</strain>
    </source>
</reference>
<dbReference type="InterPro" id="IPR042097">
    <property type="entry name" value="Aminopeptidase_N-like_N_sf"/>
</dbReference>
<comment type="cofactor">
    <cofactor evidence="1">
        <name>Zn(2+)</name>
        <dbReference type="ChEBI" id="CHEBI:29105"/>
    </cofactor>
</comment>
<evidence type="ECO:0000259" key="17">
    <source>
        <dbReference type="Pfam" id="PF17900"/>
    </source>
</evidence>
<evidence type="ECO:0000256" key="9">
    <source>
        <dbReference type="ARBA" id="ARBA00022970"/>
    </source>
</evidence>
<organism evidence="18 19">
    <name type="scientific">Chlorella sorokiniana</name>
    <name type="common">Freshwater green alga</name>
    <dbReference type="NCBI Taxonomy" id="3076"/>
    <lineage>
        <taxon>Eukaryota</taxon>
        <taxon>Viridiplantae</taxon>
        <taxon>Chlorophyta</taxon>
        <taxon>core chlorophytes</taxon>
        <taxon>Trebouxiophyceae</taxon>
        <taxon>Chlorellales</taxon>
        <taxon>Chlorellaceae</taxon>
        <taxon>Chlorella clade</taxon>
        <taxon>Chlorella</taxon>
    </lineage>
</organism>
<feature type="transmembrane region" description="Helical" evidence="14">
    <location>
        <begin position="318"/>
        <end position="340"/>
    </location>
</feature>
<keyword evidence="11" id="KW-0482">Metalloprotease</keyword>
<keyword evidence="7" id="KW-0378">Hydrolase</keyword>
<dbReference type="SUPFAM" id="SSF63737">
    <property type="entry name" value="Leukotriene A4 hydrolase N-terminal domain"/>
    <property type="match status" value="1"/>
</dbReference>
<dbReference type="GO" id="GO:0006508">
    <property type="term" value="P:proteolysis"/>
    <property type="evidence" value="ECO:0007669"/>
    <property type="project" value="UniProtKB-KW"/>
</dbReference>
<dbReference type="InterPro" id="IPR001930">
    <property type="entry name" value="Peptidase_M1"/>
</dbReference>
<evidence type="ECO:0000256" key="11">
    <source>
        <dbReference type="ARBA" id="ARBA00023049"/>
    </source>
</evidence>
<dbReference type="Gene3D" id="2.60.40.1730">
    <property type="entry name" value="tricorn interacting facor f3 domain"/>
    <property type="match status" value="1"/>
</dbReference>
<dbReference type="PANTHER" id="PTHR11533">
    <property type="entry name" value="PROTEASE M1 ZINC METALLOPROTEASE"/>
    <property type="match status" value="1"/>
</dbReference>
<comment type="subcellular location">
    <subcellularLocation>
        <location evidence="2">Membrane</location>
    </subcellularLocation>
</comment>
<dbReference type="PRINTS" id="PR00756">
    <property type="entry name" value="ALADIPTASE"/>
</dbReference>
<feature type="compositionally biased region" description="Low complexity" evidence="13">
    <location>
        <begin position="377"/>
        <end position="393"/>
    </location>
</feature>
<dbReference type="Pfam" id="PF01490">
    <property type="entry name" value="Aa_trans"/>
    <property type="match status" value="1"/>
</dbReference>
<feature type="transmembrane region" description="Helical" evidence="14">
    <location>
        <begin position="411"/>
        <end position="433"/>
    </location>
</feature>
<feature type="transmembrane region" description="Helical" evidence="14">
    <location>
        <begin position="110"/>
        <end position="130"/>
    </location>
</feature>
<keyword evidence="4" id="KW-0645">Protease</keyword>
<feature type="region of interest" description="Disordered" evidence="13">
    <location>
        <begin position="375"/>
        <end position="402"/>
    </location>
</feature>
<keyword evidence="19" id="KW-1185">Reference proteome</keyword>
<dbReference type="Pfam" id="PF01433">
    <property type="entry name" value="Peptidase_M1"/>
    <property type="match status" value="1"/>
</dbReference>
<dbReference type="GO" id="GO:0005737">
    <property type="term" value="C:cytoplasm"/>
    <property type="evidence" value="ECO:0007669"/>
    <property type="project" value="TreeGrafter"/>
</dbReference>
<dbReference type="PANTHER" id="PTHR11533:SF299">
    <property type="entry name" value="AMINOPEPTIDASE"/>
    <property type="match status" value="1"/>
</dbReference>
<feature type="compositionally biased region" description="Polar residues" evidence="13">
    <location>
        <begin position="457"/>
        <end position="475"/>
    </location>
</feature>
<evidence type="ECO:0000256" key="1">
    <source>
        <dbReference type="ARBA" id="ARBA00001947"/>
    </source>
</evidence>
<dbReference type="GO" id="GO:0042277">
    <property type="term" value="F:peptide binding"/>
    <property type="evidence" value="ECO:0007669"/>
    <property type="project" value="TreeGrafter"/>
</dbReference>
<dbReference type="GO" id="GO:0043171">
    <property type="term" value="P:peptide catabolic process"/>
    <property type="evidence" value="ECO:0007669"/>
    <property type="project" value="TreeGrafter"/>
</dbReference>
<feature type="region of interest" description="Disordered" evidence="13">
    <location>
        <begin position="1413"/>
        <end position="1442"/>
    </location>
</feature>
<feature type="transmembrane region" description="Helical" evidence="14">
    <location>
        <begin position="80"/>
        <end position="98"/>
    </location>
</feature>
<dbReference type="InterPro" id="IPR050344">
    <property type="entry name" value="Peptidase_M1_aminopeptidases"/>
</dbReference>
<evidence type="ECO:0000256" key="2">
    <source>
        <dbReference type="ARBA" id="ARBA00004370"/>
    </source>
</evidence>
<keyword evidence="8" id="KW-0862">Zinc</keyword>
<evidence type="ECO:0000256" key="14">
    <source>
        <dbReference type="SAM" id="Phobius"/>
    </source>
</evidence>
<evidence type="ECO:0000313" key="18">
    <source>
        <dbReference type="EMBL" id="PRW45362.1"/>
    </source>
</evidence>
<comment type="caution">
    <text evidence="18">The sequence shown here is derived from an EMBL/GenBank/DDBJ whole genome shotgun (WGS) entry which is preliminary data.</text>
</comment>
<evidence type="ECO:0000256" key="5">
    <source>
        <dbReference type="ARBA" id="ARBA00022692"/>
    </source>
</evidence>
<evidence type="ECO:0000256" key="4">
    <source>
        <dbReference type="ARBA" id="ARBA00022670"/>
    </source>
</evidence>
<dbReference type="InterPro" id="IPR013057">
    <property type="entry name" value="AA_transpt_TM"/>
</dbReference>
<evidence type="ECO:0000256" key="10">
    <source>
        <dbReference type="ARBA" id="ARBA00022989"/>
    </source>
</evidence>
<evidence type="ECO:0000313" key="19">
    <source>
        <dbReference type="Proteomes" id="UP000239899"/>
    </source>
</evidence>
<evidence type="ECO:0000256" key="6">
    <source>
        <dbReference type="ARBA" id="ARBA00022723"/>
    </source>
</evidence>
<keyword evidence="9" id="KW-0029">Amino-acid transport</keyword>
<keyword evidence="6" id="KW-0479">Metal-binding</keyword>
<proteinExistence type="inferred from homology"/>
<dbReference type="InterPro" id="IPR045357">
    <property type="entry name" value="Aminopeptidase_N-like_N"/>
</dbReference>
<feature type="domain" description="Amino acid transporter transmembrane" evidence="16">
    <location>
        <begin position="19"/>
        <end position="339"/>
    </location>
</feature>
<evidence type="ECO:0000256" key="3">
    <source>
        <dbReference type="ARBA" id="ARBA00010136"/>
    </source>
</evidence>
<evidence type="ECO:0000256" key="13">
    <source>
        <dbReference type="SAM" id="MobiDB-lite"/>
    </source>
</evidence>
<feature type="region of interest" description="Disordered" evidence="13">
    <location>
        <begin position="436"/>
        <end position="475"/>
    </location>
</feature>
<evidence type="ECO:0000259" key="15">
    <source>
        <dbReference type="Pfam" id="PF01433"/>
    </source>
</evidence>
<gene>
    <name evidence="18" type="ORF">C2E21_5902</name>
</gene>
<dbReference type="Pfam" id="PF17900">
    <property type="entry name" value="Peptidase_M1_N"/>
    <property type="match status" value="1"/>
</dbReference>
<dbReference type="GO" id="GO:0005615">
    <property type="term" value="C:extracellular space"/>
    <property type="evidence" value="ECO:0007669"/>
    <property type="project" value="TreeGrafter"/>
</dbReference>
<evidence type="ECO:0000259" key="16">
    <source>
        <dbReference type="Pfam" id="PF01490"/>
    </source>
</evidence>
<dbReference type="GO" id="GO:0070006">
    <property type="term" value="F:metalloaminopeptidase activity"/>
    <property type="evidence" value="ECO:0007669"/>
    <property type="project" value="TreeGrafter"/>
</dbReference>
<feature type="transmembrane region" description="Helical" evidence="14">
    <location>
        <begin position="292"/>
        <end position="312"/>
    </location>
</feature>
<keyword evidence="5 14" id="KW-0812">Transmembrane</keyword>
<dbReference type="Gene3D" id="1.10.390.10">
    <property type="entry name" value="Neutral Protease Domain 2"/>
    <property type="match status" value="1"/>
</dbReference>
<feature type="domain" description="Peptidase M1 membrane alanine aminopeptidase" evidence="15">
    <location>
        <begin position="796"/>
        <end position="909"/>
    </location>
</feature>
<evidence type="ECO:0000256" key="7">
    <source>
        <dbReference type="ARBA" id="ARBA00022801"/>
    </source>
</evidence>
<keyword evidence="12 14" id="KW-0472">Membrane</keyword>
<dbReference type="GO" id="GO:0006865">
    <property type="term" value="P:amino acid transport"/>
    <property type="evidence" value="ECO:0007669"/>
    <property type="project" value="UniProtKB-KW"/>
</dbReference>
<dbReference type="Proteomes" id="UP000239899">
    <property type="component" value="Unassembled WGS sequence"/>
</dbReference>
<keyword evidence="9" id="KW-0813">Transport</keyword>
<dbReference type="OrthoDB" id="509583at2759"/>
<dbReference type="SUPFAM" id="SSF55486">
    <property type="entry name" value="Metalloproteases ('zincins'), catalytic domain"/>
    <property type="match status" value="1"/>
</dbReference>
<evidence type="ECO:0000256" key="12">
    <source>
        <dbReference type="ARBA" id="ARBA00023136"/>
    </source>
</evidence>
<dbReference type="InterPro" id="IPR027268">
    <property type="entry name" value="Peptidase_M4/M1_CTD_sf"/>
</dbReference>
<dbReference type="GO" id="GO:0016020">
    <property type="term" value="C:membrane"/>
    <property type="evidence" value="ECO:0007669"/>
    <property type="project" value="UniProtKB-SubCell"/>
</dbReference>
<dbReference type="EMBL" id="LHPG02000011">
    <property type="protein sequence ID" value="PRW45362.1"/>
    <property type="molecule type" value="Genomic_DNA"/>
</dbReference>
<name>A0A2P6TM06_CHLSO</name>
<feature type="transmembrane region" description="Helical" evidence="14">
    <location>
        <begin position="251"/>
        <end position="271"/>
    </location>
</feature>
<keyword evidence="10 14" id="KW-1133">Transmembrane helix</keyword>
<sequence>MAHHCLDGATAELADLSGRRLTGIADVARVALGPAWAVLADIALAANCFGLMVASLVVAGDVLVGSGSQDSLLGSWGGDRATVLAVLCAVVLLPLLCFRDMSFLSCSSRLSVTTAAMWAAALLALTVVALSKGAACGLPAFPAWSLLHGGGRHGGGWFARTVELLAAAPVLLVAPSCIVAAVGPVAGQLRPYSASRMRGVASTALLYCAGLAALLAVCACLLFGRSVQADVLSSITPEALAPLAGSPAGPAAFLLIRLAFLVAVVAGFPLLMGPFRDALWRVLFWQPLLQGVGLLLVTILALVGALWASLLVTSLWQLLSVLGGTSGALLVLLIPGLVAASGTRPGGSGTALQRAGGAVLLLVGSDDRDFVPLNIDGPSSAPVPASVRPGSPARSNSVQGKLGRASSSKKWLLIAAAATAATIALAVGLGVGLSKGSSSSSSDSSGEASGSGSGSEQPDTGTPAQLYSMSGATGGSSPTDACKALAQGTAPGSIYWELLEAQQYNLTLDLRPAMFTYNNRTWEGRADTFQRFTAQSAVQLAAASSAPQPLSCVLLNGIDLNISSVSVGAVEVCGERSGRSCSDYVWYNLKRQTDGASEPASTADLNLMAISLGNETIAAGQTQWVSLIYTGVLGAWPTSSEGLLQSAPFVSTDDATAAGLDRTGLQTLIVTQGAKLGTRRYLPCYDSPARKAVFNVAAKVPEGATVLSNAYELSTSQADSQTLVQFEPTPKMSPYLLALAAGNLRQYSGTGGAGTGRRLRQGAASVQYAFYAVPGLEWQLETAAQIAPKAFQYYNDYMSLRKDDPNLRQPLTKFDFVAVPGKAGAMENWGLLMFDERRLLYNEAWEGAYGLQQVVNVICHEVAHQWFGNLATKADWTQVSVDEGLASYLEYPCMEAISSEFQNTSNILFARFVSPQLELPGPHDAPTNVALSYGSDPGQPAMVPANDLEIGTGTYIHYAKPAAIMRSYELYLKENSGGNGDALRGVLTRWLSQSAYSTWEWGGLFSTLRQNLGDTLAAANDTMKPAVERQIKTLETRAQSFWEAQGYSDVMDMISEYYFTPEYTGQYTVATWFYLPLYPLVAPSVSRLNTSSYNETLYNFGQTAKPFCSYRMSDGLAQSLGIAAEVADANELCDYPAGRRFQPLTLALDNLTDCGTGNSNAAGGWSAPANWALLANGNPPSYVDNQHGARNFRSMYDDEHLDAMVEIAAAMRNVCGRGSNSDIEGGSCCVRQTDVLEAAGLIYDATELAKVGKLIGTGNSPYAPGSNMEPPLSRNNLTAARVLDMTERVIMTGGDPNDGEWQFIMGSAASDSLFFWKRVTDWLENQNCTVSSIVYVHGVLTRLGNQTANEWLDPATTPPTDVLKRMAGPRLLWQLGMIDDAQLTGGSMAPKMCTQFTKTNLWQRWVVAGAINGDKSSEDGLPSPSHDPSRGQEQPAPPNSDSVSIDLVPSLYMVGVAMPRDCNTILLNSAGRNGTGSSVGDLLTPLLQGTQNCVLFDEDPAEASRCLFAMPSVALSTNNASLLATAVTSTMRWLLTSGGEPMLDWPKQKLARFYQRKQMISDQLPAILTNMGRANPAIHSIILDYLDSSAKQGGIPTTMLCGILDTMAAPAAQKPYDKLLALLTTGNAKDCPAMLRMRVAGKAEHFKKLADDQGEDICAYVTERLAEWKG</sequence>